<sequence>MARPGGSLSFLEKTTPRFFSKEKKKKKRKLLQFGLARLSWRRTPLRGSDIFPSGCVSGPFAIYRTSEGAVDQSAKRRKEKVQIFVKTLTGKTIPLEVESRDTIRDVKAMIQAKEGFPPHHQRFIFEAKHLEEQCALADFNIQNGSTLHLITRRPG</sequence>
<dbReference type="GO" id="GO:0016567">
    <property type="term" value="P:protein ubiquitination"/>
    <property type="evidence" value="ECO:0000318"/>
    <property type="project" value="GO_Central"/>
</dbReference>
<dbReference type="PRINTS" id="PR00348">
    <property type="entry name" value="UBIQUITIN"/>
</dbReference>
<dbReference type="GO" id="GO:0003729">
    <property type="term" value="F:mRNA binding"/>
    <property type="evidence" value="ECO:0007669"/>
    <property type="project" value="UniProtKB-ARBA"/>
</dbReference>
<dbReference type="Gramene" id="TraesNOR7A03G04050930.1">
    <property type="protein sequence ID" value="TraesNOR7A03G04050930.1.CDS1"/>
    <property type="gene ID" value="TraesNOR7A03G04050930"/>
</dbReference>
<accession>A0A3B6RR11</accession>
<dbReference type="InterPro" id="IPR000626">
    <property type="entry name" value="Ubiquitin-like_dom"/>
</dbReference>
<dbReference type="Pfam" id="PF00240">
    <property type="entry name" value="ubiquitin"/>
    <property type="match status" value="1"/>
</dbReference>
<dbReference type="Gramene" id="TraesCS7A03G1183100.1">
    <property type="protein sequence ID" value="TraesCS7A03G1183100.1.CDS1"/>
    <property type="gene ID" value="TraesCS7A03G1183100"/>
</dbReference>
<dbReference type="Gramene" id="TraesMAC7A03G04005470.1">
    <property type="protein sequence ID" value="TraesMAC7A03G04005470.1.CDS1"/>
    <property type="gene ID" value="TraesMAC7A03G04005470"/>
</dbReference>
<dbReference type="Gramene" id="TraesCAD_scaffold_029656_01G000300.1">
    <property type="protein sequence ID" value="TraesCAD_scaffold_029656_01G000300.1"/>
    <property type="gene ID" value="TraesCAD_scaffold_029656_01G000300"/>
</dbReference>
<proteinExistence type="predicted"/>
<dbReference type="Gramene" id="TraesWEE_scaffold_025402_01G000100.1">
    <property type="protein sequence ID" value="TraesWEE_scaffold_025402_01G000100.1"/>
    <property type="gene ID" value="TraesWEE_scaffold_025402_01G000100"/>
</dbReference>
<dbReference type="InterPro" id="IPR029071">
    <property type="entry name" value="Ubiquitin-like_domsf"/>
</dbReference>
<dbReference type="GO" id="GO:0005634">
    <property type="term" value="C:nucleus"/>
    <property type="evidence" value="ECO:0000318"/>
    <property type="project" value="GO_Central"/>
</dbReference>
<dbReference type="Gramene" id="TraesARI7A03G03982030.1">
    <property type="protein sequence ID" value="TraesARI7A03G03982030.1.CDS1"/>
    <property type="gene ID" value="TraesARI7A03G03982030"/>
</dbReference>
<reference evidence="3" key="1">
    <citation type="submission" date="2018-08" db="EMBL/GenBank/DDBJ databases">
        <authorList>
            <person name="Rossello M."/>
        </authorList>
    </citation>
    <scope>NUCLEOTIDE SEQUENCE [LARGE SCALE GENOMIC DNA]</scope>
    <source>
        <strain evidence="3">cv. Chinese Spring</strain>
    </source>
</reference>
<dbReference type="PROSITE" id="PS50053">
    <property type="entry name" value="UBIQUITIN_2"/>
    <property type="match status" value="1"/>
</dbReference>
<dbReference type="SMART" id="SM00213">
    <property type="entry name" value="UBQ"/>
    <property type="match status" value="1"/>
</dbReference>
<evidence type="ECO:0000313" key="4">
    <source>
        <dbReference type="Proteomes" id="UP000019116"/>
    </source>
</evidence>
<dbReference type="GO" id="GO:0005737">
    <property type="term" value="C:cytoplasm"/>
    <property type="evidence" value="ECO:0000318"/>
    <property type="project" value="GO_Central"/>
</dbReference>
<dbReference type="FunFam" id="3.10.20.90:FF:000160">
    <property type="entry name" value="Polyubiquitin-C"/>
    <property type="match status" value="1"/>
</dbReference>
<dbReference type="GO" id="GO:0019941">
    <property type="term" value="P:modification-dependent protein catabolic process"/>
    <property type="evidence" value="ECO:0000318"/>
    <property type="project" value="GO_Central"/>
</dbReference>
<reference evidence="3" key="2">
    <citation type="submission" date="2018-10" db="UniProtKB">
        <authorList>
            <consortium name="EnsemblPlants"/>
        </authorList>
    </citation>
    <scope>IDENTIFICATION</scope>
</reference>
<dbReference type="Gramene" id="TraesLAC7A03G03961440.1">
    <property type="protein sequence ID" value="TraesLAC7A03G03961440.1.CDS1"/>
    <property type="gene ID" value="TraesLAC7A03G03961440"/>
</dbReference>
<protein>
    <recommendedName>
        <fullName evidence="2">Ubiquitin-like domain-containing protein</fullName>
    </recommendedName>
</protein>
<dbReference type="Gramene" id="TraesLDM7A03G04010820.1">
    <property type="protein sequence ID" value="TraesLDM7A03G04010820.1.CDS1"/>
    <property type="gene ID" value="TraesLDM7A03G04010820"/>
</dbReference>
<name>A0A3B6RR11_WHEAT</name>
<dbReference type="Gramene" id="TraesCS7A02G488400.1">
    <property type="protein sequence ID" value="TraesCS7A02G488400.1.cds1"/>
    <property type="gene ID" value="TraesCS7A02G488400"/>
</dbReference>
<dbReference type="Gramene" id="TraesKAR7A01G0431940.1">
    <property type="protein sequence ID" value="cds.TraesKAR7A01G0431940.1"/>
    <property type="gene ID" value="TraesKAR7A01G0431940"/>
</dbReference>
<dbReference type="Gramene" id="TraesCLE_scaffold_044393_01G000300.1">
    <property type="protein sequence ID" value="TraesCLE_scaffold_044393_01G000300.1"/>
    <property type="gene ID" value="TraesCLE_scaffold_044393_01G000300"/>
</dbReference>
<evidence type="ECO:0000259" key="2">
    <source>
        <dbReference type="PROSITE" id="PS50053"/>
    </source>
</evidence>
<dbReference type="GO" id="GO:0031386">
    <property type="term" value="F:protein tag activity"/>
    <property type="evidence" value="ECO:0000318"/>
    <property type="project" value="GO_Central"/>
</dbReference>
<organism evidence="3">
    <name type="scientific">Triticum aestivum</name>
    <name type="common">Wheat</name>
    <dbReference type="NCBI Taxonomy" id="4565"/>
    <lineage>
        <taxon>Eukaryota</taxon>
        <taxon>Viridiplantae</taxon>
        <taxon>Streptophyta</taxon>
        <taxon>Embryophyta</taxon>
        <taxon>Tracheophyta</taxon>
        <taxon>Spermatophyta</taxon>
        <taxon>Magnoliopsida</taxon>
        <taxon>Liliopsida</taxon>
        <taxon>Poales</taxon>
        <taxon>Poaceae</taxon>
        <taxon>BOP clade</taxon>
        <taxon>Pooideae</taxon>
        <taxon>Triticodae</taxon>
        <taxon>Triticeae</taxon>
        <taxon>Triticinae</taxon>
        <taxon>Triticum</taxon>
    </lineage>
</organism>
<keyword evidence="1" id="KW-1017">Isopeptide bond</keyword>
<dbReference type="AlphaFoldDB" id="A0A3B6RR11"/>
<dbReference type="GO" id="GO:0031625">
    <property type="term" value="F:ubiquitin protein ligase binding"/>
    <property type="evidence" value="ECO:0000318"/>
    <property type="project" value="GO_Central"/>
</dbReference>
<dbReference type="OrthoDB" id="428577at2759"/>
<dbReference type="SUPFAM" id="SSF54236">
    <property type="entry name" value="Ubiquitin-like"/>
    <property type="match status" value="1"/>
</dbReference>
<dbReference type="SMR" id="A0A3B6RR11"/>
<dbReference type="PANTHER" id="PTHR10666">
    <property type="entry name" value="UBIQUITIN"/>
    <property type="match status" value="1"/>
</dbReference>
<evidence type="ECO:0000256" key="1">
    <source>
        <dbReference type="ARBA" id="ARBA00022499"/>
    </source>
</evidence>
<evidence type="ECO:0000313" key="3">
    <source>
        <dbReference type="EnsemblPlants" id="TraesCS7A02G488400.1.cds1"/>
    </source>
</evidence>
<dbReference type="Gramene" id="TraesSTA7A03G04003200.1">
    <property type="protein sequence ID" value="TraesSTA7A03G04003200.1.CDS1"/>
    <property type="gene ID" value="TraesSTA7A03G04003200"/>
</dbReference>
<dbReference type="InterPro" id="IPR019956">
    <property type="entry name" value="Ubiquitin_dom"/>
</dbReference>
<dbReference type="Gramene" id="TraesROB_scaffold_026437_01G000100.1">
    <property type="protein sequence ID" value="TraesROB_scaffold_026437_01G000100.1"/>
    <property type="gene ID" value="TraesROB_scaffold_026437_01G000100"/>
</dbReference>
<feature type="domain" description="Ubiquitin-like" evidence="2">
    <location>
        <begin position="81"/>
        <end position="155"/>
    </location>
</feature>
<dbReference type="Gene3D" id="3.10.20.90">
    <property type="entry name" value="Phosphatidylinositol 3-kinase Catalytic Subunit, Chain A, domain 1"/>
    <property type="match status" value="1"/>
</dbReference>
<keyword evidence="4" id="KW-1185">Reference proteome</keyword>
<dbReference type="InterPro" id="IPR050158">
    <property type="entry name" value="Ubiquitin_ubiquitin-like"/>
</dbReference>
<dbReference type="STRING" id="4565.A0A3B6RR11"/>
<dbReference type="Proteomes" id="UP000019116">
    <property type="component" value="Chromosome 7A"/>
</dbReference>
<dbReference type="EnsemblPlants" id="TraesCS7A02G488400.1">
    <property type="protein sequence ID" value="TraesCS7A02G488400.1.cds1"/>
    <property type="gene ID" value="TraesCS7A02G488400"/>
</dbReference>